<comment type="caution">
    <text evidence="1">The sequence shown here is derived from an EMBL/GenBank/DDBJ whole genome shotgun (WGS) entry which is preliminary data.</text>
</comment>
<evidence type="ECO:0000313" key="1">
    <source>
        <dbReference type="EMBL" id="RLL46619.1"/>
    </source>
</evidence>
<dbReference type="RefSeq" id="WP_121521870.1">
    <property type="nucleotide sequence ID" value="NZ_RCHR01000002.1"/>
</dbReference>
<evidence type="ECO:0000313" key="2">
    <source>
        <dbReference type="Proteomes" id="UP000270219"/>
    </source>
</evidence>
<protein>
    <submittedName>
        <fullName evidence="1">Uncharacterized protein</fullName>
    </submittedName>
</protein>
<dbReference type="AlphaFoldDB" id="A0A498DPY1"/>
<reference evidence="1 2" key="1">
    <citation type="submission" date="2018-10" db="EMBL/GenBank/DDBJ databases">
        <title>Oceanobacillus sp. YLB-02 draft genome.</title>
        <authorList>
            <person name="Yu L."/>
        </authorList>
    </citation>
    <scope>NUCLEOTIDE SEQUENCE [LARGE SCALE GENOMIC DNA]</scope>
    <source>
        <strain evidence="1 2">YLB-02</strain>
    </source>
</reference>
<accession>A0A498DPY1</accession>
<keyword evidence="2" id="KW-1185">Reference proteome</keyword>
<dbReference type="Proteomes" id="UP000270219">
    <property type="component" value="Unassembled WGS sequence"/>
</dbReference>
<sequence length="74" mass="8504">MDNLTREQTLDMLNDLLEEDVSSKFNEQLQYVGEHGEPSFVVANNEGKSVEVFVDWNKEADLLSFSINEDYTSE</sequence>
<gene>
    <name evidence="1" type="ORF">D8M04_05280</name>
</gene>
<organism evidence="1 2">
    <name type="scientific">Oceanobacillus piezotolerans</name>
    <dbReference type="NCBI Taxonomy" id="2448030"/>
    <lineage>
        <taxon>Bacteria</taxon>
        <taxon>Bacillati</taxon>
        <taxon>Bacillota</taxon>
        <taxon>Bacilli</taxon>
        <taxon>Bacillales</taxon>
        <taxon>Bacillaceae</taxon>
        <taxon>Oceanobacillus</taxon>
    </lineage>
</organism>
<dbReference type="OrthoDB" id="2720962at2"/>
<name>A0A498DPY1_9BACI</name>
<dbReference type="EMBL" id="RCHR01000002">
    <property type="protein sequence ID" value="RLL46619.1"/>
    <property type="molecule type" value="Genomic_DNA"/>
</dbReference>
<proteinExistence type="predicted"/>